<dbReference type="SMART" id="SM00849">
    <property type="entry name" value="Lactamase_B"/>
    <property type="match status" value="1"/>
</dbReference>
<proteinExistence type="predicted"/>
<dbReference type="AlphaFoldDB" id="A0A537LG65"/>
<dbReference type="InterPro" id="IPR001279">
    <property type="entry name" value="Metallo-B-lactamas"/>
</dbReference>
<organism evidence="2 3">
    <name type="scientific">Candidatus Segetimicrobium genomatis</name>
    <dbReference type="NCBI Taxonomy" id="2569760"/>
    <lineage>
        <taxon>Bacteria</taxon>
        <taxon>Bacillati</taxon>
        <taxon>Candidatus Sysuimicrobiota</taxon>
        <taxon>Candidatus Sysuimicrobiia</taxon>
        <taxon>Candidatus Sysuimicrobiales</taxon>
        <taxon>Candidatus Segetimicrobiaceae</taxon>
        <taxon>Candidatus Segetimicrobium</taxon>
    </lineage>
</organism>
<feature type="domain" description="Metallo-beta-lactamase" evidence="1">
    <location>
        <begin position="27"/>
        <end position="221"/>
    </location>
</feature>
<evidence type="ECO:0000313" key="2">
    <source>
        <dbReference type="EMBL" id="TMJ07009.1"/>
    </source>
</evidence>
<evidence type="ECO:0000313" key="3">
    <source>
        <dbReference type="Proteomes" id="UP000315217"/>
    </source>
</evidence>
<gene>
    <name evidence="2" type="ORF">E6G98_13970</name>
</gene>
<name>A0A537LG65_9BACT</name>
<dbReference type="Proteomes" id="UP000315217">
    <property type="component" value="Unassembled WGS sequence"/>
</dbReference>
<accession>A0A537LG65</accession>
<dbReference type="PANTHER" id="PTHR42951">
    <property type="entry name" value="METALLO-BETA-LACTAMASE DOMAIN-CONTAINING"/>
    <property type="match status" value="1"/>
</dbReference>
<dbReference type="Gene3D" id="3.60.15.10">
    <property type="entry name" value="Ribonuclease Z/Hydroxyacylglutathione hydrolase-like"/>
    <property type="match status" value="1"/>
</dbReference>
<comment type="caution">
    <text evidence="2">The sequence shown here is derived from an EMBL/GenBank/DDBJ whole genome shotgun (WGS) entry which is preliminary data.</text>
</comment>
<dbReference type="InterPro" id="IPR036866">
    <property type="entry name" value="RibonucZ/Hydroxyglut_hydro"/>
</dbReference>
<dbReference type="GO" id="GO:0016787">
    <property type="term" value="F:hydrolase activity"/>
    <property type="evidence" value="ECO:0007669"/>
    <property type="project" value="UniProtKB-KW"/>
</dbReference>
<reference evidence="2 3" key="1">
    <citation type="journal article" date="2019" name="Nat. Microbiol.">
        <title>Mediterranean grassland soil C-N compound turnover is dependent on rainfall and depth, and is mediated by genomically divergent microorganisms.</title>
        <authorList>
            <person name="Diamond S."/>
            <person name="Andeer P.F."/>
            <person name="Li Z."/>
            <person name="Crits-Christoph A."/>
            <person name="Burstein D."/>
            <person name="Anantharaman K."/>
            <person name="Lane K.R."/>
            <person name="Thomas B.C."/>
            <person name="Pan C."/>
            <person name="Northen T.R."/>
            <person name="Banfield J.F."/>
        </authorList>
    </citation>
    <scope>NUCLEOTIDE SEQUENCE [LARGE SCALE GENOMIC DNA]</scope>
    <source>
        <strain evidence="2">NP_1</strain>
    </source>
</reference>
<keyword evidence="2" id="KW-0378">Hydrolase</keyword>
<dbReference type="SUPFAM" id="SSF56281">
    <property type="entry name" value="Metallo-hydrolase/oxidoreductase"/>
    <property type="match status" value="1"/>
</dbReference>
<dbReference type="Pfam" id="PF00753">
    <property type="entry name" value="Lactamase_B"/>
    <property type="match status" value="1"/>
</dbReference>
<evidence type="ECO:0000259" key="1">
    <source>
        <dbReference type="SMART" id="SM00849"/>
    </source>
</evidence>
<dbReference type="EMBL" id="VBAI01000297">
    <property type="protein sequence ID" value="TMJ07009.1"/>
    <property type="molecule type" value="Genomic_DNA"/>
</dbReference>
<protein>
    <submittedName>
        <fullName evidence="2">MBL fold metallo-hydrolase</fullName>
    </submittedName>
</protein>
<dbReference type="InterPro" id="IPR050855">
    <property type="entry name" value="NDM-1-like"/>
</dbReference>
<sequence>MVSVKLSDRVYLVGSGRFGVSLSSELDCHVYLVDGGEEMALIDAGAGLATGQILDSVAAHGLSPQRIRHLLLTHGHADHAGGTASFRRSLEHLRVYAHPTVAGYLREGDEQGIGLDVGKRAGVYPSGYALEPAAVDTEVIDGARIRAGSVTFQVLETPGHCGGHHAFLMDDDGLRVLFSGDLIFHGGRILLQNTHDCDLGAYVRSLRRLRGARIDALLPGHQAFALHEGQRHIDAALDILDRGGIPLQAL</sequence>